<name>A0ABW9UIH6_9BACL</name>
<dbReference type="PANTHER" id="PTHR43118:SF1">
    <property type="entry name" value="RHAMNOGALACTURONAN LYASE (EUROFUNG)"/>
    <property type="match status" value="1"/>
</dbReference>
<dbReference type="InterPro" id="IPR041624">
    <property type="entry name" value="RGI_lyase"/>
</dbReference>
<dbReference type="EMBL" id="WSEM01000034">
    <property type="protein sequence ID" value="MVQ39082.1"/>
    <property type="molecule type" value="Genomic_DNA"/>
</dbReference>
<evidence type="ECO:0000259" key="2">
    <source>
        <dbReference type="Pfam" id="PF00963"/>
    </source>
</evidence>
<dbReference type="Gene3D" id="2.60.40.10">
    <property type="entry name" value="Immunoglobulins"/>
    <property type="match status" value="1"/>
</dbReference>
<dbReference type="InterPro" id="IPR013783">
    <property type="entry name" value="Ig-like_fold"/>
</dbReference>
<dbReference type="Pfam" id="PF07554">
    <property type="entry name" value="FIVAR"/>
    <property type="match status" value="1"/>
</dbReference>
<evidence type="ECO:0000256" key="1">
    <source>
        <dbReference type="SAM" id="SignalP"/>
    </source>
</evidence>
<evidence type="ECO:0000313" key="6">
    <source>
        <dbReference type="Proteomes" id="UP000467637"/>
    </source>
</evidence>
<evidence type="ECO:0000259" key="3">
    <source>
        <dbReference type="Pfam" id="PF18370"/>
    </source>
</evidence>
<reference evidence="5 6" key="1">
    <citation type="submission" date="2019-12" db="EMBL/GenBank/DDBJ databases">
        <authorList>
            <person name="Huq M.A."/>
        </authorList>
    </citation>
    <scope>NUCLEOTIDE SEQUENCE [LARGE SCALE GENOMIC DNA]</scope>
    <source>
        <strain evidence="5 6">MAH-34</strain>
    </source>
</reference>
<dbReference type="PROSITE" id="PS00018">
    <property type="entry name" value="EF_HAND_1"/>
    <property type="match status" value="2"/>
</dbReference>
<dbReference type="Pfam" id="PF21348">
    <property type="entry name" value="RGL11_C"/>
    <property type="match status" value="3"/>
</dbReference>
<sequence>MQKSLLRLVSMSLALSMCLSLFAFSVPASADGAAPRLRPMEYLTRGLVAAQVTGGIFLSWRFLGDEPDGLSWNVYRKDGDADFVKITTITPRDVQPESNYETNPGIVKENVTPSNYTDPAGLISSIYEVAPVINGAEGVRQGMSVPMLSALAGSAGQANRGAVHYIPMKPAPSPVPLAHFTYRGNRFGPGTNLTTANMVIPGTGGQHWYVVDMDLLRAFREPHDNKTPVSAADLSGWVDKLGEYNKETWQPTHSLGTDGIISDALYAELEAKFMKYVEELDAGPKLPYAKTGTGAIYTSQSSAYSTHDMTVGDFDGDGEYEIVVKWRSTQQDPMYSEPIFSGSNNLTAPEYIDVYKLDGTLLFRVDMGYNVRAANDHETTLFSQDFDGDGKAELMLKTALGTRIGNWDEESQSVIYQDTLNTVVGGNDGLNATTDKFKEYFASGNEQALNTYWSLLNSFTISYRSPIAGGGNDGVNDPTIKRWIKTYHVGPIGSAKDDQEFFSAFKWDGEAGKGVLMDSSKYPFPYKGSVDGENWAMTPESQRGNYSYLAFPGPGAGSSTSDYKAQIMAEKEAYWLEHPWKAAVWGDAQGNRANRYLGVVAALDGVNNYAVSQRGYYARTTFAAYNIVNGKVNLQASFDSADPRYWTLGGSAYDYQNRGNHQTQTADLDGDGRDEIVMKAMVLGLNADKTMILPKVLNGDIMPTIEGQNSIPPVADSFEFATDAVRNNPLNVWAPLRHGDRSALLPVAKDNSIRMWSGSEEHMLDDIRNGKHYGWLPGPEAHDPMKGKRLNAQGEIVYENSLVFGVYAGTDAEGAVAGNFSNRWPGAQGYSQNGARSMITGELLNGSRNLGSGQNAIWFGGGLTAMAVNSATINTVNDLTFATTSYLATGLTSTGNKSTPTLKADMFGDWREELILRGSNNRLAIVTTLSPTEYGIRTLMHDPMYRSGVANKNTGYDQMGFASFYLGDEAKLPSMRTDIAIPKTAPNAQSKIKLTGPSTVQPGETFDLIYSGKDLESGVMAQDLTFEFDPTVVEQVYDPVSMADKEFVVVSHKQVDGKLRVLGVHLGAKQTDPNGDLLKLSLRAKPEAEGNTSILLSKVITADANGVETTLDGVSHSLRIEQQIVVDKSALNALIADAQAKHDQAAEGSGVGSYPAGTKATLQAAIDLAKEVANNPAADQAAVDQATAQLQTALQTFLDAVIKPNGGGDFNNDNKISIGDLALAAKAYGKSSADSDWNSWKQFDLSGDDTVDIEDLVILATQILN</sequence>
<protein>
    <recommendedName>
        <fullName evidence="7">Dockerin domain-containing protein</fullName>
    </recommendedName>
</protein>
<feature type="domain" description="Rhamnogalacturonan lyase family 11 C-terminal" evidence="4">
    <location>
        <begin position="801"/>
        <end position="973"/>
    </location>
</feature>
<gene>
    <name evidence="5" type="ORF">GON05_31285</name>
</gene>
<dbReference type="Gene3D" id="2.60.40.680">
    <property type="match status" value="1"/>
</dbReference>
<dbReference type="SUPFAM" id="SSF63446">
    <property type="entry name" value="Type I dockerin domain"/>
    <property type="match status" value="1"/>
</dbReference>
<feature type="domain" description="Cohesin" evidence="2">
    <location>
        <begin position="991"/>
        <end position="1108"/>
    </location>
</feature>
<dbReference type="SUPFAM" id="SSF49384">
    <property type="entry name" value="Carbohydrate-binding domain"/>
    <property type="match status" value="1"/>
</dbReference>
<evidence type="ECO:0000259" key="4">
    <source>
        <dbReference type="Pfam" id="PF21348"/>
    </source>
</evidence>
<dbReference type="InterPro" id="IPR008965">
    <property type="entry name" value="CBM2/CBM3_carb-bd_dom_sf"/>
</dbReference>
<evidence type="ECO:0000313" key="5">
    <source>
        <dbReference type="EMBL" id="MVQ39082.1"/>
    </source>
</evidence>
<organism evidence="5 6">
    <name type="scientific">Paenibacillus anseongense</name>
    <dbReference type="NCBI Taxonomy" id="2682845"/>
    <lineage>
        <taxon>Bacteria</taxon>
        <taxon>Bacillati</taxon>
        <taxon>Bacillota</taxon>
        <taxon>Bacilli</taxon>
        <taxon>Bacillales</taxon>
        <taxon>Paenibacillaceae</taxon>
        <taxon>Paenibacillus</taxon>
    </lineage>
</organism>
<dbReference type="InterPro" id="IPR036439">
    <property type="entry name" value="Dockerin_dom_sf"/>
</dbReference>
<dbReference type="InterPro" id="IPR028994">
    <property type="entry name" value="Integrin_alpha_N"/>
</dbReference>
<feature type="signal peptide" evidence="1">
    <location>
        <begin position="1"/>
        <end position="30"/>
    </location>
</feature>
<feature type="domain" description="Rhamnogalacturonan lyase family 11 C-terminal" evidence="4">
    <location>
        <begin position="583"/>
        <end position="687"/>
    </location>
</feature>
<dbReference type="SUPFAM" id="SSF69318">
    <property type="entry name" value="Integrin alpha N-terminal domain"/>
    <property type="match status" value="1"/>
</dbReference>
<keyword evidence="6" id="KW-1185">Reference proteome</keyword>
<comment type="caution">
    <text evidence="5">The sequence shown here is derived from an EMBL/GenBank/DDBJ whole genome shotgun (WGS) entry which is preliminary data.</text>
</comment>
<dbReference type="CDD" id="cd08547">
    <property type="entry name" value="Type_II_cohesin"/>
    <property type="match status" value="1"/>
</dbReference>
<dbReference type="InterPro" id="IPR002102">
    <property type="entry name" value="Cohesin_dom"/>
</dbReference>
<dbReference type="Gene3D" id="1.10.1330.10">
    <property type="entry name" value="Dockerin domain"/>
    <property type="match status" value="1"/>
</dbReference>
<dbReference type="Gene3D" id="1.20.1270.90">
    <property type="entry name" value="AF1782-like"/>
    <property type="match status" value="1"/>
</dbReference>
<dbReference type="RefSeq" id="WP_157324909.1">
    <property type="nucleotide sequence ID" value="NZ_WSEM01000034.1"/>
</dbReference>
<proteinExistence type="predicted"/>
<dbReference type="InterPro" id="IPR049366">
    <property type="entry name" value="RGL11_C"/>
</dbReference>
<feature type="chain" id="PRO_5047425197" description="Dockerin domain-containing protein" evidence="1">
    <location>
        <begin position="31"/>
        <end position="1265"/>
    </location>
</feature>
<feature type="domain" description="Rhamnogalacturonan I lyase beta-sheet" evidence="3">
    <location>
        <begin position="39"/>
        <end position="100"/>
    </location>
</feature>
<dbReference type="InterPro" id="IPR018247">
    <property type="entry name" value="EF_Hand_1_Ca_BS"/>
</dbReference>
<dbReference type="PANTHER" id="PTHR43118">
    <property type="entry name" value="RHAMNOGALACTURONAN LYASE (EUROFUNG)"/>
    <property type="match status" value="1"/>
</dbReference>
<evidence type="ECO:0008006" key="7">
    <source>
        <dbReference type="Google" id="ProtNLM"/>
    </source>
</evidence>
<keyword evidence="1" id="KW-0732">Signal</keyword>
<dbReference type="CDD" id="cd14254">
    <property type="entry name" value="Dockerin_II"/>
    <property type="match status" value="1"/>
</dbReference>
<dbReference type="Pfam" id="PF18370">
    <property type="entry name" value="RGI_lyase"/>
    <property type="match status" value="1"/>
</dbReference>
<feature type="domain" description="Rhamnogalacturonan lyase family 11 C-terminal" evidence="4">
    <location>
        <begin position="296"/>
        <end position="406"/>
    </location>
</feature>
<dbReference type="Proteomes" id="UP000467637">
    <property type="component" value="Unassembled WGS sequence"/>
</dbReference>
<dbReference type="Pfam" id="PF00963">
    <property type="entry name" value="Cohesin"/>
    <property type="match status" value="1"/>
</dbReference>
<accession>A0ABW9UIH6</accession>
<dbReference type="InterPro" id="IPR034641">
    <property type="entry name" value="RGL11"/>
</dbReference>